<comment type="similarity">
    <text evidence="1">Belongs to the NAD(P)-dependent epimerase/dehydratase family.</text>
</comment>
<evidence type="ECO:0000259" key="3">
    <source>
        <dbReference type="Pfam" id="PF01370"/>
    </source>
</evidence>
<evidence type="ECO:0000313" key="4">
    <source>
        <dbReference type="EMBL" id="SDY32307.1"/>
    </source>
</evidence>
<dbReference type="OrthoDB" id="4907at2157"/>
<dbReference type="SUPFAM" id="SSF51735">
    <property type="entry name" value="NAD(P)-binding Rossmann-fold domains"/>
    <property type="match status" value="1"/>
</dbReference>
<organism evidence="4 5">
    <name type="scientific">Halopenitus persicus</name>
    <dbReference type="NCBI Taxonomy" id="1048396"/>
    <lineage>
        <taxon>Archaea</taxon>
        <taxon>Methanobacteriati</taxon>
        <taxon>Methanobacteriota</taxon>
        <taxon>Stenosarchaea group</taxon>
        <taxon>Halobacteria</taxon>
        <taxon>Halobacteriales</taxon>
        <taxon>Haloferacaceae</taxon>
        <taxon>Halopenitus</taxon>
    </lineage>
</organism>
<evidence type="ECO:0000256" key="2">
    <source>
        <dbReference type="SAM" id="MobiDB-lite"/>
    </source>
</evidence>
<protein>
    <submittedName>
        <fullName evidence="4">Nucleoside-diphosphate-sugar epimerase</fullName>
    </submittedName>
</protein>
<accession>A0A1H3IXL8</accession>
<dbReference type="PANTHER" id="PTHR43000">
    <property type="entry name" value="DTDP-D-GLUCOSE 4,6-DEHYDRATASE-RELATED"/>
    <property type="match status" value="1"/>
</dbReference>
<feature type="region of interest" description="Disordered" evidence="2">
    <location>
        <begin position="1"/>
        <end position="23"/>
    </location>
</feature>
<sequence length="343" mass="37697">MTGADSARHDVDSTRRDVDSTRHDADAARHVLVTGGCGYIGSALVPRLRRDDRVARVTVLDDLSNASPRNLMGSGLATDDAIAFRRGDVTEYGDVESAMRGADAVIHLAAITGAASTHDRREETRRVNYDATENVLHAAGKLDVSNVVFASSCNVYGRAATTDIDETVEPDPINPYAETKLGAETLLEEAIAEYGLEGTALRMSTNYGYAPGVRFNLVVNHFVFRALTDRPLTVYGDGSNWRPFIHVTDAARAYAAAALEPERWDRLVYNVGDTDANYRIAEIAEAVRDELDRDLEITYLEEEHPGPSYNVNFDRLAGTGFEPERSLREGIRELAARFTDRAE</sequence>
<name>A0A1H3IXL8_9EURY</name>
<evidence type="ECO:0000256" key="1">
    <source>
        <dbReference type="ARBA" id="ARBA00007637"/>
    </source>
</evidence>
<feature type="domain" description="NAD-dependent epimerase/dehydratase" evidence="3">
    <location>
        <begin position="31"/>
        <end position="272"/>
    </location>
</feature>
<dbReference type="AlphaFoldDB" id="A0A1H3IXL8"/>
<dbReference type="InterPro" id="IPR036291">
    <property type="entry name" value="NAD(P)-bd_dom_sf"/>
</dbReference>
<dbReference type="Proteomes" id="UP000199079">
    <property type="component" value="Unassembled WGS sequence"/>
</dbReference>
<dbReference type="InterPro" id="IPR001509">
    <property type="entry name" value="Epimerase_deHydtase"/>
</dbReference>
<dbReference type="RefSeq" id="WP_092732234.1">
    <property type="nucleotide sequence ID" value="NZ_FNPC01000004.1"/>
</dbReference>
<proteinExistence type="inferred from homology"/>
<keyword evidence="5" id="KW-1185">Reference proteome</keyword>
<gene>
    <name evidence="4" type="ORF">SAMN05216564_104297</name>
</gene>
<dbReference type="Gene3D" id="3.40.50.720">
    <property type="entry name" value="NAD(P)-binding Rossmann-like Domain"/>
    <property type="match status" value="1"/>
</dbReference>
<dbReference type="CDD" id="cd08946">
    <property type="entry name" value="SDR_e"/>
    <property type="match status" value="1"/>
</dbReference>
<dbReference type="EMBL" id="FNPC01000004">
    <property type="protein sequence ID" value="SDY32307.1"/>
    <property type="molecule type" value="Genomic_DNA"/>
</dbReference>
<evidence type="ECO:0000313" key="5">
    <source>
        <dbReference type="Proteomes" id="UP000199079"/>
    </source>
</evidence>
<dbReference type="Pfam" id="PF01370">
    <property type="entry name" value="Epimerase"/>
    <property type="match status" value="1"/>
</dbReference>
<reference evidence="5" key="1">
    <citation type="submission" date="2016-10" db="EMBL/GenBank/DDBJ databases">
        <authorList>
            <person name="Varghese N."/>
            <person name="Submissions S."/>
        </authorList>
    </citation>
    <scope>NUCLEOTIDE SEQUENCE [LARGE SCALE GENOMIC DNA]</scope>
    <source>
        <strain evidence="5">DC30,IBRC 10041,KCTC 4046</strain>
    </source>
</reference>